<keyword evidence="3" id="KW-1185">Reference proteome</keyword>
<dbReference type="Pfam" id="PF15800">
    <property type="entry name" value="CiPC"/>
    <property type="match status" value="2"/>
</dbReference>
<proteinExistence type="predicted"/>
<feature type="compositionally biased region" description="Polar residues" evidence="2">
    <location>
        <begin position="320"/>
        <end position="336"/>
    </location>
</feature>
<dbReference type="KEGG" id="tsr:106541108"/>
<protein>
    <submittedName>
        <fullName evidence="4">CLOCK-interacting pacemaker</fullName>
    </submittedName>
</protein>
<keyword evidence="1" id="KW-0175">Coiled coil</keyword>
<dbReference type="PANTHER" id="PTHR34648">
    <property type="entry name" value="CLOCK-INTERACTING PACEMAKER"/>
    <property type="match status" value="1"/>
</dbReference>
<dbReference type="AlphaFoldDB" id="A0A6I9XCD4"/>
<dbReference type="OrthoDB" id="6374619at2759"/>
<dbReference type="GO" id="GO:0005634">
    <property type="term" value="C:nucleus"/>
    <property type="evidence" value="ECO:0007669"/>
    <property type="project" value="TreeGrafter"/>
</dbReference>
<feature type="region of interest" description="Disordered" evidence="2">
    <location>
        <begin position="313"/>
        <end position="368"/>
    </location>
</feature>
<dbReference type="PANTHER" id="PTHR34648:SF7">
    <property type="entry name" value="SI:CH211-132B12.7"/>
    <property type="match status" value="1"/>
</dbReference>
<dbReference type="GeneID" id="106541108"/>
<dbReference type="Proteomes" id="UP000504617">
    <property type="component" value="Unplaced"/>
</dbReference>
<evidence type="ECO:0000256" key="1">
    <source>
        <dbReference type="SAM" id="Coils"/>
    </source>
</evidence>
<evidence type="ECO:0000256" key="2">
    <source>
        <dbReference type="SAM" id="MobiDB-lite"/>
    </source>
</evidence>
<reference evidence="4" key="1">
    <citation type="submission" date="2025-08" db="UniProtKB">
        <authorList>
            <consortium name="RefSeq"/>
        </authorList>
    </citation>
    <scope>IDENTIFICATION</scope>
    <source>
        <tissue evidence="4">Skeletal muscle</tissue>
    </source>
</reference>
<dbReference type="InterPro" id="IPR031602">
    <property type="entry name" value="CIPC"/>
</dbReference>
<evidence type="ECO:0000313" key="3">
    <source>
        <dbReference type="Proteomes" id="UP000504617"/>
    </source>
</evidence>
<feature type="region of interest" description="Disordered" evidence="2">
    <location>
        <begin position="1"/>
        <end position="60"/>
    </location>
</feature>
<dbReference type="GO" id="GO:0042754">
    <property type="term" value="P:negative regulation of circadian rhythm"/>
    <property type="evidence" value="ECO:0007669"/>
    <property type="project" value="InterPro"/>
</dbReference>
<sequence>MERATHNAPPKPSCPVSEGEKDSGFSDRSSEGLSGQTDTEDLASPLRPPGPAKPQKARGGLLGGAFPGGLTPLYLIKDGILEQTLGVPPTTPFLAWSNQRPLENAHGSAAHLLLLQEPMASLTPMPPSQKPSAQKIGFPTLGAYPRIAAHPSWQAEEAPRPAAEPSGHKWFYVGEAWASPEAPTAKDSREESPAESPASPQTSALVCPEAAARPIPSCAGLPPGGGRTAAKGARMLRGRSLERQHRLHNTVEILRRSGLLGITLRTKELLRQNGRTQRELAQLREEAQLLCEAAQSSDSRVWARLQDAIGRSAAPCPSSKGGSAQAHSGQQPNLAAQPTGLLLPSPVEFLSGSGPALGPETPLPVALP</sequence>
<gene>
    <name evidence="4" type="primary">CIPC</name>
</gene>
<evidence type="ECO:0000313" key="4">
    <source>
        <dbReference type="RefSeq" id="XP_013911921.1"/>
    </source>
</evidence>
<accession>A0A6I9XCD4</accession>
<dbReference type="GO" id="GO:0045892">
    <property type="term" value="P:negative regulation of DNA-templated transcription"/>
    <property type="evidence" value="ECO:0007669"/>
    <property type="project" value="InterPro"/>
</dbReference>
<dbReference type="RefSeq" id="XP_013911921.1">
    <property type="nucleotide sequence ID" value="XM_014056446.1"/>
</dbReference>
<feature type="coiled-coil region" evidence="1">
    <location>
        <begin position="266"/>
        <end position="293"/>
    </location>
</feature>
<name>A0A6I9XCD4_9SAUR</name>
<dbReference type="CTD" id="85457"/>
<feature type="compositionally biased region" description="Basic and acidic residues" evidence="2">
    <location>
        <begin position="18"/>
        <end position="30"/>
    </location>
</feature>
<organism evidence="3 4">
    <name type="scientific">Thamnophis sirtalis</name>
    <dbReference type="NCBI Taxonomy" id="35019"/>
    <lineage>
        <taxon>Eukaryota</taxon>
        <taxon>Metazoa</taxon>
        <taxon>Chordata</taxon>
        <taxon>Craniata</taxon>
        <taxon>Vertebrata</taxon>
        <taxon>Euteleostomi</taxon>
        <taxon>Lepidosauria</taxon>
        <taxon>Squamata</taxon>
        <taxon>Bifurcata</taxon>
        <taxon>Unidentata</taxon>
        <taxon>Episquamata</taxon>
        <taxon>Toxicofera</taxon>
        <taxon>Serpentes</taxon>
        <taxon>Colubroidea</taxon>
        <taxon>Colubridae</taxon>
        <taxon>Natricinae</taxon>
        <taxon>Thamnophis</taxon>
    </lineage>
</organism>
<feature type="region of interest" description="Disordered" evidence="2">
    <location>
        <begin position="181"/>
        <end position="205"/>
    </location>
</feature>